<dbReference type="AlphaFoldDB" id="A0A4S2F1E0"/>
<sequence>MIADASHSLPVMPERVGLAELGRSSNWRDAVNRDGIIEISEHNRPRYFVVTPDYLARNDAYIQALELKLSEIESKLDRLDIEHALLRDKALAEQGELPLSGPELKTAALDLMEKAGLI</sequence>
<proteinExistence type="predicted"/>
<protein>
    <submittedName>
        <fullName evidence="2">Uncharacterized protein</fullName>
    </submittedName>
</protein>
<organism evidence="2 3">
    <name type="scientific">Muricaecibacterium torontonense</name>
    <dbReference type="NCBI Taxonomy" id="3032871"/>
    <lineage>
        <taxon>Bacteria</taxon>
        <taxon>Bacillati</taxon>
        <taxon>Actinomycetota</taxon>
        <taxon>Coriobacteriia</taxon>
        <taxon>Coriobacteriales</taxon>
        <taxon>Atopobiaceae</taxon>
        <taxon>Muricaecibacterium</taxon>
    </lineage>
</organism>
<evidence type="ECO:0000313" key="2">
    <source>
        <dbReference type="EMBL" id="TGY62157.1"/>
    </source>
</evidence>
<comment type="caution">
    <text evidence="2">The sequence shown here is derived from an EMBL/GenBank/DDBJ whole genome shotgun (WGS) entry which is preliminary data.</text>
</comment>
<name>A0A4S2F1E0_9ACTN</name>
<dbReference type="Proteomes" id="UP000310263">
    <property type="component" value="Unassembled WGS sequence"/>
</dbReference>
<feature type="coiled-coil region" evidence="1">
    <location>
        <begin position="62"/>
        <end position="89"/>
    </location>
</feature>
<evidence type="ECO:0000313" key="3">
    <source>
        <dbReference type="Proteomes" id="UP000310263"/>
    </source>
</evidence>
<accession>A0A4S2F1E0</accession>
<keyword evidence="3" id="KW-1185">Reference proteome</keyword>
<dbReference type="RefSeq" id="WP_136012627.1">
    <property type="nucleotide sequence ID" value="NZ_SRYE01000003.1"/>
</dbReference>
<evidence type="ECO:0000256" key="1">
    <source>
        <dbReference type="SAM" id="Coils"/>
    </source>
</evidence>
<dbReference type="EMBL" id="SRYE01000003">
    <property type="protein sequence ID" value="TGY62157.1"/>
    <property type="molecule type" value="Genomic_DNA"/>
</dbReference>
<reference evidence="2 3" key="1">
    <citation type="submission" date="2019-04" db="EMBL/GenBank/DDBJ databases">
        <title>Microbes associate with the intestines of laboratory mice.</title>
        <authorList>
            <person name="Navarre W."/>
            <person name="Wong E."/>
            <person name="Huang K."/>
            <person name="Tropini C."/>
            <person name="Ng K."/>
            <person name="Yu B."/>
        </authorList>
    </citation>
    <scope>NUCLEOTIDE SEQUENCE [LARGE SCALE GENOMIC DNA]</scope>
    <source>
        <strain evidence="2 3">NM07_P-09</strain>
    </source>
</reference>
<keyword evidence="1" id="KW-0175">Coiled coil</keyword>
<gene>
    <name evidence="2" type="ORF">E5334_05675</name>
</gene>